<gene>
    <name evidence="11" type="primary">gndA</name>
    <name evidence="11" type="ORF">HAL01_14770</name>
</gene>
<feature type="binding site" evidence="7">
    <location>
        <position position="449"/>
    </location>
    <ligand>
        <name>substrate</name>
        <note>ligand shared between dimeric partners</note>
    </ligand>
</feature>
<dbReference type="FunFam" id="1.20.5.320:FF:000001">
    <property type="entry name" value="6-phosphogluconate dehydrogenase, decarboxylating"/>
    <property type="match status" value="1"/>
</dbReference>
<dbReference type="GO" id="GO:0050661">
    <property type="term" value="F:NADP binding"/>
    <property type="evidence" value="ECO:0007669"/>
    <property type="project" value="InterPro"/>
</dbReference>
<keyword evidence="5 9" id="KW-0521">NADP</keyword>
<name>A0A511X254_9BACI</name>
<feature type="binding site" evidence="7">
    <location>
        <position position="455"/>
    </location>
    <ligand>
        <name>substrate</name>
        <note>ligand shared between dimeric partners</note>
    </ligand>
</feature>
<evidence type="ECO:0000313" key="12">
    <source>
        <dbReference type="Proteomes" id="UP000321400"/>
    </source>
</evidence>
<keyword evidence="12" id="KW-1185">Reference proteome</keyword>
<dbReference type="PRINTS" id="PR00076">
    <property type="entry name" value="6PGDHDRGNASE"/>
</dbReference>
<protein>
    <recommendedName>
        <fullName evidence="5 9">6-phosphogluconate dehydrogenase, decarboxylating</fullName>
        <ecNumber evidence="5 9">1.1.1.44</ecNumber>
    </recommendedName>
</protein>
<dbReference type="PROSITE" id="PS00461">
    <property type="entry name" value="6PGD"/>
    <property type="match status" value="1"/>
</dbReference>
<feature type="binding site" description="in other chain" evidence="7">
    <location>
        <position position="103"/>
    </location>
    <ligand>
        <name>substrate</name>
        <note>ligand shared between dimeric partners</note>
    </ligand>
</feature>
<evidence type="ECO:0000256" key="7">
    <source>
        <dbReference type="PIRSR" id="PIRSR000109-2"/>
    </source>
</evidence>
<feature type="binding site" description="in other chain" evidence="7">
    <location>
        <begin position="186"/>
        <end position="187"/>
    </location>
    <ligand>
        <name>substrate</name>
        <note>ligand shared between dimeric partners</note>
    </ligand>
</feature>
<dbReference type="FunFam" id="1.10.1040.10:FF:000002">
    <property type="entry name" value="6-phosphogluconate dehydrogenase, decarboxylating"/>
    <property type="match status" value="1"/>
</dbReference>
<dbReference type="FunFam" id="3.40.50.720:FF:000007">
    <property type="entry name" value="6-phosphogluconate dehydrogenase, decarboxylating"/>
    <property type="match status" value="1"/>
</dbReference>
<comment type="catalytic activity">
    <reaction evidence="5 9">
        <text>6-phospho-D-gluconate + NADP(+) = D-ribulose 5-phosphate + CO2 + NADPH</text>
        <dbReference type="Rhea" id="RHEA:10116"/>
        <dbReference type="ChEBI" id="CHEBI:16526"/>
        <dbReference type="ChEBI" id="CHEBI:57783"/>
        <dbReference type="ChEBI" id="CHEBI:58121"/>
        <dbReference type="ChEBI" id="CHEBI:58349"/>
        <dbReference type="ChEBI" id="CHEBI:58759"/>
        <dbReference type="EC" id="1.1.1.44"/>
    </reaction>
</comment>
<dbReference type="SMART" id="SM01350">
    <property type="entry name" value="6PGD"/>
    <property type="match status" value="1"/>
</dbReference>
<organism evidence="11 12">
    <name type="scientific">Halolactibacillus alkaliphilus</name>
    <dbReference type="NCBI Taxonomy" id="442899"/>
    <lineage>
        <taxon>Bacteria</taxon>
        <taxon>Bacillati</taxon>
        <taxon>Bacillota</taxon>
        <taxon>Bacilli</taxon>
        <taxon>Bacillales</taxon>
        <taxon>Bacillaceae</taxon>
        <taxon>Halolactibacillus</taxon>
    </lineage>
</organism>
<feature type="binding site" description="in other chain" evidence="7">
    <location>
        <position position="191"/>
    </location>
    <ligand>
        <name>substrate</name>
        <note>ligand shared between dimeric partners</note>
    </ligand>
</feature>
<dbReference type="RefSeq" id="WP_089801976.1">
    <property type="nucleotide sequence ID" value="NZ_BJYE01000016.1"/>
</dbReference>
<comment type="similarity">
    <text evidence="1 5 9">Belongs to the 6-phosphogluconate dehydrogenase family.</text>
</comment>
<dbReference type="InterPro" id="IPR006113">
    <property type="entry name" value="6PGDH_Gnd/GntZ"/>
</dbReference>
<dbReference type="Pfam" id="PF03446">
    <property type="entry name" value="NAD_binding_2"/>
    <property type="match status" value="1"/>
</dbReference>
<feature type="binding site" evidence="8">
    <location>
        <begin position="75"/>
        <end position="77"/>
    </location>
    <ligand>
        <name>NADP(+)</name>
        <dbReference type="ChEBI" id="CHEBI:58349"/>
    </ligand>
</feature>
<dbReference type="PANTHER" id="PTHR11811">
    <property type="entry name" value="6-PHOSPHOGLUCONATE DEHYDROGENASE"/>
    <property type="match status" value="1"/>
</dbReference>
<dbReference type="SUPFAM" id="SSF48179">
    <property type="entry name" value="6-phosphogluconate dehydrogenase C-terminal domain-like"/>
    <property type="match status" value="1"/>
</dbReference>
<dbReference type="Gene3D" id="3.40.50.720">
    <property type="entry name" value="NAD(P)-binding Rossmann-like Domain"/>
    <property type="match status" value="1"/>
</dbReference>
<dbReference type="NCBIfam" id="TIGR00873">
    <property type="entry name" value="gnd"/>
    <property type="match status" value="1"/>
</dbReference>
<evidence type="ECO:0000256" key="3">
    <source>
        <dbReference type="ARBA" id="ARBA00023002"/>
    </source>
</evidence>
<feature type="binding site" evidence="8">
    <location>
        <begin position="10"/>
        <end position="15"/>
    </location>
    <ligand>
        <name>NADP(+)</name>
        <dbReference type="ChEBI" id="CHEBI:58349"/>
    </ligand>
</feature>
<dbReference type="OrthoDB" id="9804542at2"/>
<evidence type="ECO:0000256" key="2">
    <source>
        <dbReference type="ARBA" id="ARBA00011738"/>
    </source>
</evidence>
<dbReference type="InterPro" id="IPR036291">
    <property type="entry name" value="NAD(P)-bd_dom_sf"/>
</dbReference>
<dbReference type="STRING" id="442899.SAMN05720591_11648"/>
<evidence type="ECO:0000259" key="10">
    <source>
        <dbReference type="SMART" id="SM01350"/>
    </source>
</evidence>
<dbReference type="Proteomes" id="UP000321400">
    <property type="component" value="Unassembled WGS sequence"/>
</dbReference>
<comment type="pathway">
    <text evidence="5 9">Carbohydrate degradation; pentose phosphate pathway; D-ribulose 5-phosphate from D-glucose 6-phosphate (oxidative stage): step 3/3.</text>
</comment>
<evidence type="ECO:0000256" key="9">
    <source>
        <dbReference type="RuleBase" id="RU000485"/>
    </source>
</evidence>
<sequence length="473" mass="52704">MTKQQFGVIGLAVMGKNLALNVESRGYSVSVFNRTYKKTEDFMGNEAQGKNFFGAETIEEFVDSLEKPRKIMLMVKAGPATDKTIETLRPLLDEGDIIIDGGNTFFQDTIRRNKELDESGIHFIGTGVSGGEEGALKGPSIMPGGQEEAYKHVAPILEAISAKVDGDSCVTYIGPNGAGHYVKMVHNGIEYGDMQLIAEAYFILKHVLGLSAQELHDVFKDWNQGELDSYLIEITTDIFKKTDDETGKPMVDVILDKAGQKGTGKWTSQSALDLGVPLPVITESVFARFISALKDERVKASKILSGPTAQTVPYEGDKEELVEAIRQALYMSKITSYAQGFAQMRTASEEYEWDLDYGEIAMIWRGGCIIRAQFLQKIKEAFDRDKQLANLMLDDYFKDIVETYQTSLRKVLSVAMDRGIPVPGFAGALAYYDSYRTETLPANLIQAQRDYFGAHTYERVDKEGVFHTEWLDK</sequence>
<dbReference type="GO" id="GO:0019521">
    <property type="term" value="P:D-gluconate metabolic process"/>
    <property type="evidence" value="ECO:0007669"/>
    <property type="project" value="UniProtKB-KW"/>
</dbReference>
<dbReference type="GO" id="GO:0006098">
    <property type="term" value="P:pentose-phosphate shunt"/>
    <property type="evidence" value="ECO:0007669"/>
    <property type="project" value="UniProtKB-UniPathway"/>
</dbReference>
<dbReference type="InterPro" id="IPR006114">
    <property type="entry name" value="6PGDH_C"/>
</dbReference>
<dbReference type="AlphaFoldDB" id="A0A511X254"/>
<dbReference type="EMBL" id="BJYE01000016">
    <property type="protein sequence ID" value="GEN57013.1"/>
    <property type="molecule type" value="Genomic_DNA"/>
</dbReference>
<dbReference type="InterPro" id="IPR013328">
    <property type="entry name" value="6PGD_dom2"/>
</dbReference>
<comment type="caution">
    <text evidence="11">The sequence shown here is derived from an EMBL/GenBank/DDBJ whole genome shotgun (WGS) entry which is preliminary data.</text>
</comment>
<dbReference type="GO" id="GO:0004616">
    <property type="term" value="F:phosphogluconate dehydrogenase (decarboxylating) activity"/>
    <property type="evidence" value="ECO:0007669"/>
    <property type="project" value="UniProtKB-EC"/>
</dbReference>
<proteinExistence type="inferred from homology"/>
<feature type="active site" description="Proton acceptor" evidence="6">
    <location>
        <position position="183"/>
    </location>
</feature>
<comment type="subunit">
    <text evidence="2 5">Homodimer.</text>
</comment>
<keyword evidence="4 9" id="KW-0311">Gluconate utilization</keyword>
<evidence type="ECO:0000256" key="1">
    <source>
        <dbReference type="ARBA" id="ARBA00008419"/>
    </source>
</evidence>
<dbReference type="PIRSF" id="PIRSF000109">
    <property type="entry name" value="6PGD"/>
    <property type="match status" value="1"/>
</dbReference>
<dbReference type="InterPro" id="IPR006183">
    <property type="entry name" value="Pgluconate_DH"/>
</dbReference>
<dbReference type="InterPro" id="IPR006184">
    <property type="entry name" value="6PGdom_BS"/>
</dbReference>
<feature type="domain" description="6-phosphogluconate dehydrogenase C-terminal" evidence="10">
    <location>
        <begin position="179"/>
        <end position="471"/>
    </location>
</feature>
<evidence type="ECO:0000256" key="5">
    <source>
        <dbReference type="PIRNR" id="PIRNR000109"/>
    </source>
</evidence>
<dbReference type="Pfam" id="PF00393">
    <property type="entry name" value="6PGD"/>
    <property type="match status" value="1"/>
</dbReference>
<feature type="binding site" description="in other chain" evidence="7">
    <location>
        <position position="288"/>
    </location>
    <ligand>
        <name>substrate</name>
        <note>ligand shared between dimeric partners</note>
    </ligand>
</feature>
<evidence type="ECO:0000256" key="8">
    <source>
        <dbReference type="PIRSR" id="PIRSR000109-3"/>
    </source>
</evidence>
<comment type="function">
    <text evidence="5">Catalyzes the oxidative decarboxylation of 6-phosphogluconate to ribulose 5-phosphate and CO(2), with concomitant reduction of NADP to NADPH.</text>
</comment>
<dbReference type="SUPFAM" id="SSF51735">
    <property type="entry name" value="NAD(P)-binding Rossmann-fold domains"/>
    <property type="match status" value="1"/>
</dbReference>
<evidence type="ECO:0000256" key="4">
    <source>
        <dbReference type="ARBA" id="ARBA00023064"/>
    </source>
</evidence>
<dbReference type="NCBIfam" id="NF006765">
    <property type="entry name" value="PRK09287.1"/>
    <property type="match status" value="1"/>
</dbReference>
<feature type="binding site" description="in other chain" evidence="7">
    <location>
        <position position="261"/>
    </location>
    <ligand>
        <name>substrate</name>
        <note>ligand shared between dimeric partners</note>
    </ligand>
</feature>
<dbReference type="UniPathway" id="UPA00115">
    <property type="reaction ID" value="UER00410"/>
</dbReference>
<accession>A0A511X254</accession>
<dbReference type="InterPro" id="IPR008927">
    <property type="entry name" value="6-PGluconate_DH-like_C_sf"/>
</dbReference>
<reference evidence="11 12" key="1">
    <citation type="submission" date="2019-07" db="EMBL/GenBank/DDBJ databases">
        <title>Whole genome shotgun sequence of Halolactibacillus alkaliphilus NBRC 103919.</title>
        <authorList>
            <person name="Hosoyama A."/>
            <person name="Uohara A."/>
            <person name="Ohji S."/>
            <person name="Ichikawa N."/>
        </authorList>
    </citation>
    <scope>NUCLEOTIDE SEQUENCE [LARGE SCALE GENOMIC DNA]</scope>
    <source>
        <strain evidence="11 12">NBRC 103919</strain>
    </source>
</reference>
<evidence type="ECO:0000313" key="11">
    <source>
        <dbReference type="EMBL" id="GEN57013.1"/>
    </source>
</evidence>
<feature type="binding site" evidence="8">
    <location>
        <begin position="33"/>
        <end position="35"/>
    </location>
    <ligand>
        <name>NADP(+)</name>
        <dbReference type="ChEBI" id="CHEBI:58349"/>
    </ligand>
</feature>
<dbReference type="Gene3D" id="1.10.1040.10">
    <property type="entry name" value="N-(1-d-carboxylethyl)-l-norvaline Dehydrogenase, domain 2"/>
    <property type="match status" value="1"/>
</dbReference>
<keyword evidence="5 9" id="KW-0570">Pentose shunt</keyword>
<dbReference type="EC" id="1.1.1.44" evidence="5 9"/>
<feature type="binding site" description="in other chain" evidence="7">
    <location>
        <begin position="129"/>
        <end position="131"/>
    </location>
    <ligand>
        <name>substrate</name>
        <note>ligand shared between dimeric partners</note>
    </ligand>
</feature>
<feature type="binding site" evidence="8">
    <location>
        <position position="103"/>
    </location>
    <ligand>
        <name>NADP(+)</name>
        <dbReference type="ChEBI" id="CHEBI:58349"/>
    </ligand>
</feature>
<evidence type="ECO:0000256" key="6">
    <source>
        <dbReference type="PIRSR" id="PIRSR000109-1"/>
    </source>
</evidence>
<dbReference type="InterPro" id="IPR006115">
    <property type="entry name" value="6PGDH_NADP-bd"/>
</dbReference>
<feature type="active site" description="Proton donor" evidence="6">
    <location>
        <position position="190"/>
    </location>
</feature>
<dbReference type="Gene3D" id="1.20.5.320">
    <property type="entry name" value="6-Phosphogluconate Dehydrogenase, domain 3"/>
    <property type="match status" value="1"/>
</dbReference>
<keyword evidence="3 5" id="KW-0560">Oxidoreductase</keyword>